<organism evidence="3">
    <name type="scientific">Candidatus Electrothrix aestuarii</name>
    <dbReference type="NCBI Taxonomy" id="3062594"/>
    <lineage>
        <taxon>Bacteria</taxon>
        <taxon>Pseudomonadati</taxon>
        <taxon>Thermodesulfobacteriota</taxon>
        <taxon>Desulfobulbia</taxon>
        <taxon>Desulfobulbales</taxon>
        <taxon>Desulfobulbaceae</taxon>
        <taxon>Candidatus Electrothrix</taxon>
    </lineage>
</organism>
<sequence length="633" mass="70859">MMKRYDVQIELTVAGPLLTASSEPGDLGLDMIIARTDDCPYIPGTLLSGKLDQAWQEIEGAAPELFAANRAALLGERNENKEPLRKQLFFSDLNLTEQDVQKIQSEAVQHRVTIDKERGAASQQQLVAMESPFAQGDRFTFIGKVIFFAPEERGEEILHSLDVGLRWLSQLGGMRTIGYGRVAKAAVLESATKRAPLTWPDTVTITSLQAKAPTNHNKVCLRITPQYPFCLSKPQAADNLFESNEIISGAAVLGSIVTTWNNLCGSRGKTVTVLKDSERRELKENFNNLRISHAFPVHGAAPRPVALPKSLVKIAGEEEWYDVALADKPCLINKQVPDFAIDWKDDAAVKKDFGWLKLRRQLRVRTGIEPELLRAAENELFSQEQIIPDGHCWLATLDMNQVPEGEQDKVLVQFCSLISQGVFGLGKTKTPFMIECLEAEKGWQSTKPSHAEPLAGDLWIITLQTDTLLGSPEHLNESSGAEELRHMYAKAWQELSDGTLELVRYFASQHLSGGEWLRRTMQQDRKYRPWLLTDAGSVFVLRAAPGVESGSAGKHVQQWLRHGLPLKGDVRKYYDLDREGMEPWQCCPYLPEGGYGEIAVNLDVHTERYLAEHYDFIETIESTDTLTEEVEHA</sequence>
<feature type="domain" description="CRISPR type III-associated protein" evidence="2">
    <location>
        <begin position="11"/>
        <end position="182"/>
    </location>
</feature>
<dbReference type="GO" id="GO:0051607">
    <property type="term" value="P:defense response to virus"/>
    <property type="evidence" value="ECO:0007669"/>
    <property type="project" value="UniProtKB-KW"/>
</dbReference>
<dbReference type="Pfam" id="PF03787">
    <property type="entry name" value="RAMPs"/>
    <property type="match status" value="1"/>
</dbReference>
<proteinExistence type="predicted"/>
<protein>
    <submittedName>
        <fullName evidence="3">RAMP superfamily CRISPR-associated protein</fullName>
    </submittedName>
</protein>
<name>A0AAU8LQY8_9BACT</name>
<reference evidence="3" key="1">
    <citation type="journal article" date="2024" name="Syst. Appl. Microbiol.">
        <title>First single-strain enrichments of Electrothrix cable bacteria, description of E. aestuarii sp. nov. and E. rattekaaiensis sp. nov., and proposal of a cable bacteria taxonomy following the rules of the SeqCode.</title>
        <authorList>
            <person name="Plum-Jensen L.E."/>
            <person name="Schramm A."/>
            <person name="Marshall I.P.G."/>
        </authorList>
    </citation>
    <scope>NUCLEOTIDE SEQUENCE</scope>
    <source>
        <strain evidence="3">Rat1</strain>
    </source>
</reference>
<reference evidence="3" key="2">
    <citation type="submission" date="2024-06" db="EMBL/GenBank/DDBJ databases">
        <authorList>
            <person name="Plum-Jensen L.E."/>
            <person name="Schramm A."/>
            <person name="Marshall I.P.G."/>
        </authorList>
    </citation>
    <scope>NUCLEOTIDE SEQUENCE</scope>
    <source>
        <strain evidence="3">Rat1</strain>
    </source>
</reference>
<evidence type="ECO:0000313" key="3">
    <source>
        <dbReference type="EMBL" id="XCN71686.1"/>
    </source>
</evidence>
<dbReference type="KEGG" id="eaj:Q3M24_15400"/>
<dbReference type="CDD" id="cd09726">
    <property type="entry name" value="RAMP_I_III"/>
    <property type="match status" value="1"/>
</dbReference>
<dbReference type="AlphaFoldDB" id="A0AAU8LQY8"/>
<gene>
    <name evidence="3" type="ORF">Q3M24_15400</name>
</gene>
<dbReference type="EMBL" id="CP159373">
    <property type="protein sequence ID" value="XCN71686.1"/>
    <property type="molecule type" value="Genomic_DNA"/>
</dbReference>
<keyword evidence="1" id="KW-0051">Antiviral defense</keyword>
<dbReference type="InterPro" id="IPR005537">
    <property type="entry name" value="RAMP_III_fam"/>
</dbReference>
<accession>A0AAU8LQY8</accession>
<evidence type="ECO:0000259" key="2">
    <source>
        <dbReference type="Pfam" id="PF03787"/>
    </source>
</evidence>
<evidence type="ECO:0000256" key="1">
    <source>
        <dbReference type="ARBA" id="ARBA00023118"/>
    </source>
</evidence>